<protein>
    <submittedName>
        <fullName evidence="2">Uncharacterized protein</fullName>
    </submittedName>
</protein>
<evidence type="ECO:0000313" key="3">
    <source>
        <dbReference type="Proteomes" id="UP000806378"/>
    </source>
</evidence>
<gene>
    <name evidence="2" type="ORF">BT93_L0443</name>
</gene>
<name>A0A8T0CTK4_CORYI</name>
<dbReference type="OrthoDB" id="641593at2759"/>
<feature type="chain" id="PRO_5036274426" evidence="1">
    <location>
        <begin position="36"/>
        <end position="227"/>
    </location>
</feature>
<proteinExistence type="predicted"/>
<keyword evidence="3" id="KW-1185">Reference proteome</keyword>
<dbReference type="PANTHER" id="PTHR36806">
    <property type="entry name" value="ADENINE PHOSPHORIBOSYLTRANSFERASE"/>
    <property type="match status" value="1"/>
</dbReference>
<organism evidence="2 3">
    <name type="scientific">Corymbia citriodora subsp. variegata</name>
    <dbReference type="NCBI Taxonomy" id="360336"/>
    <lineage>
        <taxon>Eukaryota</taxon>
        <taxon>Viridiplantae</taxon>
        <taxon>Streptophyta</taxon>
        <taxon>Embryophyta</taxon>
        <taxon>Tracheophyta</taxon>
        <taxon>Spermatophyta</taxon>
        <taxon>Magnoliopsida</taxon>
        <taxon>eudicotyledons</taxon>
        <taxon>Gunneridae</taxon>
        <taxon>Pentapetalae</taxon>
        <taxon>rosids</taxon>
        <taxon>malvids</taxon>
        <taxon>Myrtales</taxon>
        <taxon>Myrtaceae</taxon>
        <taxon>Myrtoideae</taxon>
        <taxon>Eucalypteae</taxon>
        <taxon>Corymbia</taxon>
    </lineage>
</organism>
<accession>A0A8T0CTK4</accession>
<dbReference type="AlphaFoldDB" id="A0A8T0CTK4"/>
<dbReference type="Gramene" id="rna-gnl|WGS:JABURB|Cocit.L0443.1">
    <property type="protein sequence ID" value="cds-KAF7849636.1"/>
    <property type="gene ID" value="gene-BT93_L0443"/>
</dbReference>
<reference evidence="2" key="1">
    <citation type="submission" date="2020-05" db="EMBL/GenBank/DDBJ databases">
        <title>WGS assembly of Corymbia citriodora subspecies variegata.</title>
        <authorList>
            <person name="Barry K."/>
            <person name="Hundley H."/>
            <person name="Shu S."/>
            <person name="Jenkins J."/>
            <person name="Grimwood J."/>
            <person name="Baten A."/>
        </authorList>
    </citation>
    <scope>NUCLEOTIDE SEQUENCE</scope>
    <source>
        <strain evidence="2">CV2-018</strain>
    </source>
</reference>
<sequence length="227" mass="25326">MATAGFPPRQLRSSSSLLLLLLLLLSAAAPSPVHSLSYSQYKTLLSLAHSLATRVANLRSSRGDLAGADRARAIAQRLRPGRWLGLGPGFWRSAWSMGWDYARNYAWGWRDLEYREMYGAASDLGELLSLLGEFARAESEAERARWIGRNYGNALRVSKSVFARLLRVFSKSGPLREMVETMHKEVVDGDFLRDCLELGSNDLKGLIQILKDLTSQYHSSPDHGDDL</sequence>
<feature type="signal peptide" evidence="1">
    <location>
        <begin position="1"/>
        <end position="35"/>
    </location>
</feature>
<evidence type="ECO:0000256" key="1">
    <source>
        <dbReference type="SAM" id="SignalP"/>
    </source>
</evidence>
<keyword evidence="1" id="KW-0732">Signal</keyword>
<evidence type="ECO:0000313" key="2">
    <source>
        <dbReference type="EMBL" id="KAF7849636.1"/>
    </source>
</evidence>
<dbReference type="Gramene" id="rna-gnl|WGS:JABURB|Cocit.L0443.2">
    <property type="protein sequence ID" value="cds-KAF7849637.1"/>
    <property type="gene ID" value="gene-BT93_L0443"/>
</dbReference>
<dbReference type="EMBL" id="MU089730">
    <property type="protein sequence ID" value="KAF7849637.1"/>
    <property type="molecule type" value="Genomic_DNA"/>
</dbReference>
<comment type="caution">
    <text evidence="2">The sequence shown here is derived from an EMBL/GenBank/DDBJ whole genome shotgun (WGS) entry which is preliminary data.</text>
</comment>
<dbReference type="EMBL" id="MU089730">
    <property type="protein sequence ID" value="KAF7849636.1"/>
    <property type="molecule type" value="Genomic_DNA"/>
</dbReference>
<dbReference type="Proteomes" id="UP000806378">
    <property type="component" value="Unassembled WGS sequence"/>
</dbReference>